<accession>A0A6M3K9K0</accession>
<dbReference type="EMBL" id="MT142337">
    <property type="protein sequence ID" value="QJA78435.1"/>
    <property type="molecule type" value="Genomic_DNA"/>
</dbReference>
<proteinExistence type="predicted"/>
<protein>
    <submittedName>
        <fullName evidence="2">Uncharacterized protein</fullName>
    </submittedName>
</protein>
<dbReference type="AlphaFoldDB" id="A0A6M3K9K0"/>
<organism evidence="2">
    <name type="scientific">viral metagenome</name>
    <dbReference type="NCBI Taxonomy" id="1070528"/>
    <lineage>
        <taxon>unclassified sequences</taxon>
        <taxon>metagenomes</taxon>
        <taxon>organismal metagenomes</taxon>
    </lineage>
</organism>
<gene>
    <name evidence="2" type="ORF">MM415A01070_0002</name>
</gene>
<reference evidence="2" key="1">
    <citation type="submission" date="2020-03" db="EMBL/GenBank/DDBJ databases">
        <title>The deep terrestrial virosphere.</title>
        <authorList>
            <person name="Holmfeldt K."/>
            <person name="Nilsson E."/>
            <person name="Simone D."/>
            <person name="Lopez-Fernandez M."/>
            <person name="Wu X."/>
            <person name="de Brujin I."/>
            <person name="Lundin D."/>
            <person name="Andersson A."/>
            <person name="Bertilsson S."/>
            <person name="Dopson M."/>
        </authorList>
    </citation>
    <scope>NUCLEOTIDE SEQUENCE</scope>
    <source>
        <strain evidence="2">MM415A01070</strain>
    </source>
</reference>
<evidence type="ECO:0000313" key="2">
    <source>
        <dbReference type="EMBL" id="QJA78435.1"/>
    </source>
</evidence>
<sequence>MEEVEEGNGEMKNSKVVFVTKPPPKESTIHGPSDHPIMTKYTKIPYTEWNRRHFTRIYDEDLEVLRGAAYWVERTGGGYLAERVREIISNAKGENRHDK</sequence>
<name>A0A6M3K9K0_9ZZZZ</name>
<feature type="region of interest" description="Disordered" evidence="1">
    <location>
        <begin position="1"/>
        <end position="36"/>
    </location>
</feature>
<evidence type="ECO:0000256" key="1">
    <source>
        <dbReference type="SAM" id="MobiDB-lite"/>
    </source>
</evidence>